<feature type="compositionally biased region" description="Gly residues" evidence="1">
    <location>
        <begin position="896"/>
        <end position="906"/>
    </location>
</feature>
<dbReference type="Gene3D" id="3.20.20.80">
    <property type="entry name" value="Glycosidases"/>
    <property type="match status" value="1"/>
</dbReference>
<feature type="compositionally biased region" description="Acidic residues" evidence="1">
    <location>
        <begin position="879"/>
        <end position="892"/>
    </location>
</feature>
<evidence type="ECO:0000313" key="5">
    <source>
        <dbReference type="Proteomes" id="UP000747399"/>
    </source>
</evidence>
<dbReference type="PANTHER" id="PTHR13246">
    <property type="entry name" value="ENDO BETA N-ACETYLGLUCOSAMINIDASE"/>
    <property type="match status" value="1"/>
</dbReference>
<feature type="compositionally biased region" description="Polar residues" evidence="1">
    <location>
        <begin position="992"/>
        <end position="1003"/>
    </location>
</feature>
<dbReference type="Gene3D" id="2.60.120.260">
    <property type="entry name" value="Galactose-binding domain-like"/>
    <property type="match status" value="1"/>
</dbReference>
<keyword evidence="2" id="KW-1133">Transmembrane helix</keyword>
<dbReference type="Proteomes" id="UP000747399">
    <property type="component" value="Unassembled WGS sequence"/>
</dbReference>
<name>A0A8J4BIR5_9CHLO</name>
<evidence type="ECO:0000256" key="1">
    <source>
        <dbReference type="SAM" id="MobiDB-lite"/>
    </source>
</evidence>
<dbReference type="GO" id="GO:0033925">
    <property type="term" value="F:mannosyl-glycoprotein endo-beta-N-acetylglucosaminidase activity"/>
    <property type="evidence" value="ECO:0007669"/>
    <property type="project" value="UniProtKB-EC"/>
</dbReference>
<feature type="compositionally biased region" description="Gly residues" evidence="1">
    <location>
        <begin position="145"/>
        <end position="158"/>
    </location>
</feature>
<accession>A0A8J4BIR5</accession>
<gene>
    <name evidence="4" type="ORF">Vafri_16601</name>
</gene>
<feature type="region of interest" description="Disordered" evidence="1">
    <location>
        <begin position="977"/>
        <end position="1003"/>
    </location>
</feature>
<dbReference type="EMBL" id="BNCO01000050">
    <property type="protein sequence ID" value="GIL62378.1"/>
    <property type="molecule type" value="Genomic_DNA"/>
</dbReference>
<feature type="compositionally biased region" description="Polar residues" evidence="1">
    <location>
        <begin position="855"/>
        <end position="866"/>
    </location>
</feature>
<keyword evidence="2" id="KW-0472">Membrane</keyword>
<keyword evidence="2" id="KW-0812">Transmembrane</keyword>
<comment type="caution">
    <text evidence="4">The sequence shown here is derived from an EMBL/GenBank/DDBJ whole genome shotgun (WGS) entry which is preliminary data.</text>
</comment>
<dbReference type="InterPro" id="IPR005201">
    <property type="entry name" value="TIM_ENGase"/>
</dbReference>
<reference evidence="4" key="1">
    <citation type="journal article" date="2021" name="Proc. Natl. Acad. Sci. U.S.A.">
        <title>Three genomes in the algal genus Volvox reveal the fate of a haploid sex-determining region after a transition to homothallism.</title>
        <authorList>
            <person name="Yamamoto K."/>
            <person name="Hamaji T."/>
            <person name="Kawai-Toyooka H."/>
            <person name="Matsuzaki R."/>
            <person name="Takahashi F."/>
            <person name="Nishimura Y."/>
            <person name="Kawachi M."/>
            <person name="Noguchi H."/>
            <person name="Minakuchi Y."/>
            <person name="Umen J.G."/>
            <person name="Toyoda A."/>
            <person name="Nozaki H."/>
        </authorList>
    </citation>
    <scope>NUCLEOTIDE SEQUENCE</scope>
    <source>
        <strain evidence="4">NIES-3780</strain>
    </source>
</reference>
<feature type="region of interest" description="Disordered" evidence="1">
    <location>
        <begin position="849"/>
        <end position="918"/>
    </location>
</feature>
<keyword evidence="5" id="KW-1185">Reference proteome</keyword>
<evidence type="ECO:0000313" key="4">
    <source>
        <dbReference type="EMBL" id="GIL62378.1"/>
    </source>
</evidence>
<feature type="transmembrane region" description="Helical" evidence="2">
    <location>
        <begin position="7"/>
        <end position="24"/>
    </location>
</feature>
<evidence type="ECO:0000259" key="3">
    <source>
        <dbReference type="Pfam" id="PF03644"/>
    </source>
</evidence>
<dbReference type="CDD" id="cd06547">
    <property type="entry name" value="GH85_ENGase"/>
    <property type="match status" value="1"/>
</dbReference>
<feature type="domain" description="Cytosolic endo-beta-N-acetylglucosaminidase TIM barrel" evidence="3">
    <location>
        <begin position="178"/>
        <end position="457"/>
    </location>
</feature>
<dbReference type="PANTHER" id="PTHR13246:SF1">
    <property type="entry name" value="CYTOSOLIC ENDO-BETA-N-ACETYLGLUCOSAMINIDASE"/>
    <property type="match status" value="1"/>
</dbReference>
<evidence type="ECO:0000256" key="2">
    <source>
        <dbReference type="SAM" id="Phobius"/>
    </source>
</evidence>
<proteinExistence type="predicted"/>
<feature type="region of interest" description="Disordered" evidence="1">
    <location>
        <begin position="138"/>
        <end position="158"/>
    </location>
</feature>
<dbReference type="AlphaFoldDB" id="A0A8J4BIR5"/>
<protein>
    <recommendedName>
        <fullName evidence="3">Cytosolic endo-beta-N-acetylglucosaminidase TIM barrel domain-containing protein</fullName>
    </recommendedName>
</protein>
<sequence>MGRQSRTLFGLVLVGCGAVALYLWRNRRHARDYAKAILAPASDCVRELVRKTFRNQAICVKEKSRPKQEVTGLAVPEVRPLSCLDQLLSWNPNSAADLDVPFCQTYNAPIMLPSTTSTTFLKEVPNSPPQAAVTMPRAEAAGTRDTGGGGGGGSGGGGGGGFWGRPRLLVCHDMMGGYLEDRLVQGSANPGFFRLWHWDQIDVFIYFSHHLVTLPPPGWISAAHRNGVRVLGTFITEAWEDGRLRCEALLASPAAARHTADILTSLAAYHGFEGWLVNVENGLRRELVPNLITFVGHLRARMAAVVGPHALVVWYDAVTSDGRLAWQNGLTPLNAPFFDAADALFVNYTWGEAAPAAVAAAAGSRAADVFMGIDVFGRGSYGGGKDNCPVALSAARSEGLSAALFAPGWVYEEFPRDSFEQRQEAFWAGIRAVWGPRPALLQRLPLVTCFNGGAGRAVWLEGRRVSSAPWFNLAAQDVVAATTVLQAETDGPGKGAVIGPSPTGPPQLRVRPTQQVAFCGGCCLALQLSPPEEPEVEGDGDGAAGAARMGPWKHELYSAHLTVPAAGLDLSYTVACSGASRVAVLLRTAPMESTAAPAAAAARRSSRVGVVVGPWGGGDRAVVDALQRAGYTCITCQAQPTGATTCPLPELAATATTPATAATSVPAGLPWVTCSAHLPYNLVTSSPADCGAGAVITAVGVVCYRTTSAAGSAGAGALAATSAAASGGGSAAASVVGGRSSARGSTTGFIGPVISVAPASVDGNEVVGEGVTYQAFLGRLVVGEHRTASGQQGPAAVTEEASAAVDPQVIAAAAAAAGALGLPLVAPLLPVLAGMPQLSGASCFRVRWSRPGGSQPRSLRTESSISDPRVSGELVESSQGDDDDDNDEDEDWERSSGGGGGGGTTAGGSPVKVTVPPVDGGEGIVTVSGGASGDVDVDVARLLTCELSWEPQFEACGTPRHRSYHVWAHFSTAEAPAAPTMSPGHAAGKAQGVSQPPQLSSGVEATIASPGSGALRSIGPGGEDREGAWEVLHPDWSGAVWAGEAFVARYRLVQLEVPGWARSVTALVQPVGWGSGELGQLQPLMCLRIPAA</sequence>
<dbReference type="Pfam" id="PF03644">
    <property type="entry name" value="Glyco_hydro_85"/>
    <property type="match status" value="1"/>
</dbReference>
<dbReference type="InterPro" id="IPR032979">
    <property type="entry name" value="ENGase"/>
</dbReference>
<dbReference type="GO" id="GO:0005829">
    <property type="term" value="C:cytosol"/>
    <property type="evidence" value="ECO:0007669"/>
    <property type="project" value="UniProtKB-SubCell"/>
</dbReference>
<organism evidence="4 5">
    <name type="scientific">Volvox africanus</name>
    <dbReference type="NCBI Taxonomy" id="51714"/>
    <lineage>
        <taxon>Eukaryota</taxon>
        <taxon>Viridiplantae</taxon>
        <taxon>Chlorophyta</taxon>
        <taxon>core chlorophytes</taxon>
        <taxon>Chlorophyceae</taxon>
        <taxon>CS clade</taxon>
        <taxon>Chlamydomonadales</taxon>
        <taxon>Volvocaceae</taxon>
        <taxon>Volvox</taxon>
    </lineage>
</organism>